<dbReference type="AlphaFoldDB" id="V6LU40"/>
<comment type="similarity">
    <text evidence="1">Belongs to the TIM50 family.</text>
</comment>
<protein>
    <recommendedName>
        <fullName evidence="1">Mitochondrial import inner membrane translocase subunit TIM50</fullName>
    </recommendedName>
</protein>
<dbReference type="InterPro" id="IPR036412">
    <property type="entry name" value="HAD-like_sf"/>
</dbReference>
<dbReference type="VEuPathDB" id="GiardiaDB:SS50377_23330"/>
<comment type="function">
    <text evidence="1">Essential component of the TIM23 complex, a complex that mediates the translocation of transit peptide-containing proteins across the mitochondrial inner membrane.</text>
</comment>
<organism evidence="3">
    <name type="scientific">Spironucleus salmonicida</name>
    <dbReference type="NCBI Taxonomy" id="348837"/>
    <lineage>
        <taxon>Eukaryota</taxon>
        <taxon>Metamonada</taxon>
        <taxon>Diplomonadida</taxon>
        <taxon>Hexamitidae</taxon>
        <taxon>Hexamitinae</taxon>
        <taxon>Spironucleus</taxon>
    </lineage>
</organism>
<evidence type="ECO:0000313" key="3">
    <source>
        <dbReference type="EMBL" id="EST47201.1"/>
    </source>
</evidence>
<dbReference type="Pfam" id="PF03031">
    <property type="entry name" value="NIF"/>
    <property type="match status" value="1"/>
</dbReference>
<reference evidence="3" key="1">
    <citation type="journal article" date="2014" name="PLoS Genet.">
        <title>The Genome of Spironucleus salmonicida Highlights a Fish Pathogen Adapted to Fluctuating Environments.</title>
        <authorList>
            <person name="Xu F."/>
            <person name="Jerlstrom-Hultqvist J."/>
            <person name="Einarsson E."/>
            <person name="Astvaldsson A."/>
            <person name="Svard S.G."/>
            <person name="Andersson J.O."/>
        </authorList>
    </citation>
    <scope>NUCLEOTIDE SEQUENCE</scope>
</reference>
<proteinExistence type="inferred from homology"/>
<comment type="subunit">
    <text evidence="1">Component of the TIM23 complex.</text>
</comment>
<dbReference type="PANTHER" id="PTHR12210">
    <property type="entry name" value="DULLARD PROTEIN PHOSPHATASE"/>
    <property type="match status" value="1"/>
</dbReference>
<evidence type="ECO:0000259" key="2">
    <source>
        <dbReference type="PROSITE" id="PS50969"/>
    </source>
</evidence>
<feature type="domain" description="FCP1 homology" evidence="2">
    <location>
        <begin position="94"/>
        <end position="247"/>
    </location>
</feature>
<dbReference type="InterPro" id="IPR004274">
    <property type="entry name" value="FCP1_dom"/>
</dbReference>
<name>V6LU40_9EUKA</name>
<comment type="subcellular location">
    <subcellularLocation>
        <location evidence="1">Mitochondrion inner membrane</location>
        <topology evidence="1">Single-pass membrane protein</topology>
    </subcellularLocation>
</comment>
<dbReference type="Gene3D" id="3.40.50.1000">
    <property type="entry name" value="HAD superfamily/HAD-like"/>
    <property type="match status" value="1"/>
</dbReference>
<evidence type="ECO:0000256" key="1">
    <source>
        <dbReference type="RuleBase" id="RU365079"/>
    </source>
</evidence>
<dbReference type="PROSITE" id="PS50969">
    <property type="entry name" value="FCP1"/>
    <property type="match status" value="1"/>
</dbReference>
<sequence>MNKKQLRFKELILFRDNESPSDNSNTILQQDRFKQIMNIKNKDKYYKMVYSYLEIQKPTKSQQQETILKYRALFTNKFIKIKQIHRITPLLSPQLMKHPTIVLDLDKTILYSTSLPQNTSCINIQYSDGLYTSYRNFLPEFLIFLDKYFEIIIWSAGENQYVRNRVTYIQQFIKQPLQALSRAACTHLKGAYIKDLRVLGRDLKNTILIDDNYISCAFQYDNCLPVNEFEGQSDNELIDLEVFLKKLLSYSCLVYGLERQLNQFQ</sequence>
<dbReference type="EMBL" id="KI546046">
    <property type="protein sequence ID" value="EST47201.1"/>
    <property type="molecule type" value="Genomic_DNA"/>
</dbReference>
<keyword evidence="1" id="KW-0809">Transit peptide</keyword>
<dbReference type="InterPro" id="IPR023214">
    <property type="entry name" value="HAD_sf"/>
</dbReference>
<gene>
    <name evidence="3" type="ORF">SS50377_12711</name>
</gene>
<dbReference type="SUPFAM" id="SSF56784">
    <property type="entry name" value="HAD-like"/>
    <property type="match status" value="1"/>
</dbReference>
<keyword evidence="1" id="KW-0653">Protein transport</keyword>
<accession>V6LU40</accession>
<dbReference type="SMART" id="SM00577">
    <property type="entry name" value="CPDc"/>
    <property type="match status" value="1"/>
</dbReference>
<keyword evidence="1" id="KW-0496">Mitochondrion</keyword>
<dbReference type="GO" id="GO:0015031">
    <property type="term" value="P:protein transport"/>
    <property type="evidence" value="ECO:0007669"/>
    <property type="project" value="UniProtKB-KW"/>
</dbReference>
<keyword evidence="1" id="KW-0813">Transport</keyword>
<keyword evidence="1" id="KW-0811">Translocation</keyword>
<dbReference type="GO" id="GO:0005744">
    <property type="term" value="C:TIM23 mitochondrial import inner membrane translocase complex"/>
    <property type="evidence" value="ECO:0007669"/>
    <property type="project" value="UniProtKB-UniRule"/>
</dbReference>
<dbReference type="InterPro" id="IPR050365">
    <property type="entry name" value="TIM50"/>
</dbReference>